<feature type="region of interest" description="Disordered" evidence="1">
    <location>
        <begin position="1"/>
        <end position="84"/>
    </location>
</feature>
<keyword evidence="4" id="KW-1185">Reference proteome</keyword>
<dbReference type="RefSeq" id="XP_016216417.1">
    <property type="nucleotide sequence ID" value="XM_016356111.1"/>
</dbReference>
<evidence type="ECO:0000313" key="4">
    <source>
        <dbReference type="Proteomes" id="UP000053259"/>
    </source>
</evidence>
<evidence type="ECO:0000313" key="3">
    <source>
        <dbReference type="EMBL" id="KIW06548.1"/>
    </source>
</evidence>
<feature type="compositionally biased region" description="Polar residues" evidence="1">
    <location>
        <begin position="202"/>
        <end position="219"/>
    </location>
</feature>
<evidence type="ECO:0000256" key="2">
    <source>
        <dbReference type="SAM" id="Phobius"/>
    </source>
</evidence>
<proteinExistence type="predicted"/>
<feature type="transmembrane region" description="Helical" evidence="2">
    <location>
        <begin position="128"/>
        <end position="149"/>
    </location>
</feature>
<name>A0A0D2AI73_9PEZI</name>
<dbReference type="AlphaFoldDB" id="A0A0D2AI73"/>
<gene>
    <name evidence="3" type="ORF">PV09_02978</name>
</gene>
<accession>A0A0D2AI73</accession>
<dbReference type="GeneID" id="27310951"/>
<feature type="region of interest" description="Disordered" evidence="1">
    <location>
        <begin position="154"/>
        <end position="219"/>
    </location>
</feature>
<dbReference type="VEuPathDB" id="FungiDB:PV09_02978"/>
<organism evidence="3 4">
    <name type="scientific">Verruconis gallopava</name>
    <dbReference type="NCBI Taxonomy" id="253628"/>
    <lineage>
        <taxon>Eukaryota</taxon>
        <taxon>Fungi</taxon>
        <taxon>Dikarya</taxon>
        <taxon>Ascomycota</taxon>
        <taxon>Pezizomycotina</taxon>
        <taxon>Dothideomycetes</taxon>
        <taxon>Pleosporomycetidae</taxon>
        <taxon>Venturiales</taxon>
        <taxon>Sympoventuriaceae</taxon>
        <taxon>Verruconis</taxon>
    </lineage>
</organism>
<reference evidence="3 4" key="1">
    <citation type="submission" date="2015-01" db="EMBL/GenBank/DDBJ databases">
        <title>The Genome Sequence of Ochroconis gallopava CBS43764.</title>
        <authorList>
            <consortium name="The Broad Institute Genomics Platform"/>
            <person name="Cuomo C."/>
            <person name="de Hoog S."/>
            <person name="Gorbushina A."/>
            <person name="Stielow B."/>
            <person name="Teixiera M."/>
            <person name="Abouelleil A."/>
            <person name="Chapman S.B."/>
            <person name="Priest M."/>
            <person name="Young S.K."/>
            <person name="Wortman J."/>
            <person name="Nusbaum C."/>
            <person name="Birren B."/>
        </authorList>
    </citation>
    <scope>NUCLEOTIDE SEQUENCE [LARGE SCALE GENOMIC DNA]</scope>
    <source>
        <strain evidence="3 4">CBS 43764</strain>
    </source>
</reference>
<keyword evidence="2" id="KW-0812">Transmembrane</keyword>
<dbReference type="EMBL" id="KN847535">
    <property type="protein sequence ID" value="KIW06548.1"/>
    <property type="molecule type" value="Genomic_DNA"/>
</dbReference>
<dbReference type="InParanoid" id="A0A0D2AI73"/>
<protein>
    <submittedName>
        <fullName evidence="3">Uncharacterized protein</fullName>
    </submittedName>
</protein>
<evidence type="ECO:0000256" key="1">
    <source>
        <dbReference type="SAM" id="MobiDB-lite"/>
    </source>
</evidence>
<keyword evidence="2" id="KW-1133">Transmembrane helix</keyword>
<sequence length="219" mass="24649">MCLLARRNGQIEIARKSPSPRSQRLASPPATSPQLPQEKNRDEVVGQDGFAHTLGESVGNPRRRGGADEQIRSPNGAAKGLRNAPREPVRFWREYERPMSFQTDGDVICFWGWPMFGPQPRTFPSVAAAHFATGLLSKAAIIAGGVYLYKQHKDKKRAERTSEHHRYTDAVDQNTQDYQPPKYNDYPSDHKSQPQVDYARKSNPSYETMSNANMSGAKY</sequence>
<dbReference type="Proteomes" id="UP000053259">
    <property type="component" value="Unassembled WGS sequence"/>
</dbReference>
<dbReference type="HOGENOM" id="CLU_1262386_0_0_1"/>
<keyword evidence="2" id="KW-0472">Membrane</keyword>
<feature type="compositionally biased region" description="Basic and acidic residues" evidence="1">
    <location>
        <begin position="156"/>
        <end position="169"/>
    </location>
</feature>